<organism evidence="1 2">
    <name type="scientific">Flavobacterium arundinis</name>
    <dbReference type="NCBI Taxonomy" id="3139143"/>
    <lineage>
        <taxon>Bacteria</taxon>
        <taxon>Pseudomonadati</taxon>
        <taxon>Bacteroidota</taxon>
        <taxon>Flavobacteriia</taxon>
        <taxon>Flavobacteriales</taxon>
        <taxon>Flavobacteriaceae</taxon>
        <taxon>Flavobacterium</taxon>
    </lineage>
</organism>
<sequence length="112" mass="13505">MENINELMTPVFVLFNFERIEDIEYKMADAEYLKDVSNLDERKRLYSALKWAEKNSNYDFKSIIKNAPVPGKLKFSNKEVYIFLLSFKKFMENEEYTLLTDDRPTTWPWENN</sequence>
<comment type="caution">
    <text evidence="1">The sequence shown here is derived from an EMBL/GenBank/DDBJ whole genome shotgun (WGS) entry which is preliminary data.</text>
</comment>
<dbReference type="RefSeq" id="WP_341696992.1">
    <property type="nucleotide sequence ID" value="NZ_JBBYHR010000005.1"/>
</dbReference>
<evidence type="ECO:0000313" key="1">
    <source>
        <dbReference type="EMBL" id="MEL1244675.1"/>
    </source>
</evidence>
<dbReference type="EMBL" id="JBBYHR010000005">
    <property type="protein sequence ID" value="MEL1244675.1"/>
    <property type="molecule type" value="Genomic_DNA"/>
</dbReference>
<evidence type="ECO:0000313" key="2">
    <source>
        <dbReference type="Proteomes" id="UP001464555"/>
    </source>
</evidence>
<name>A0ABU9HXQ0_9FLAO</name>
<gene>
    <name evidence="1" type="ORF">AAEO56_10420</name>
</gene>
<reference evidence="1 2" key="1">
    <citation type="submission" date="2024-04" db="EMBL/GenBank/DDBJ databases">
        <title>Flavobacterium sp. DGU11 16S ribosomal RNA gene Genome sequencing and assembly.</title>
        <authorList>
            <person name="Park S."/>
        </authorList>
    </citation>
    <scope>NUCLEOTIDE SEQUENCE [LARGE SCALE GENOMIC DNA]</scope>
    <source>
        <strain evidence="1 2">DGU11</strain>
    </source>
</reference>
<proteinExistence type="predicted"/>
<accession>A0ABU9HXQ0</accession>
<keyword evidence="2" id="KW-1185">Reference proteome</keyword>
<dbReference type="Proteomes" id="UP001464555">
    <property type="component" value="Unassembled WGS sequence"/>
</dbReference>
<protein>
    <submittedName>
        <fullName evidence="1">Uncharacterized protein</fullName>
    </submittedName>
</protein>